<dbReference type="Proteomes" id="UP000625930">
    <property type="component" value="Unassembled WGS sequence"/>
</dbReference>
<dbReference type="AlphaFoldDB" id="A0AA89W861"/>
<protein>
    <submittedName>
        <fullName evidence="2">Uncharacterized protein</fullName>
    </submittedName>
</protein>
<organism evidence="2 3">
    <name type="scientific">Stenotrophomonas maltophilia</name>
    <name type="common">Pseudomonas maltophilia</name>
    <name type="synonym">Xanthomonas maltophilia</name>
    <dbReference type="NCBI Taxonomy" id="40324"/>
    <lineage>
        <taxon>Bacteria</taxon>
        <taxon>Pseudomonadati</taxon>
        <taxon>Pseudomonadota</taxon>
        <taxon>Gammaproteobacteria</taxon>
        <taxon>Lysobacterales</taxon>
        <taxon>Lysobacteraceae</taxon>
        <taxon>Stenotrophomonas</taxon>
        <taxon>Stenotrophomonas maltophilia group</taxon>
    </lineage>
</organism>
<dbReference type="EMBL" id="ABLOJW010000010">
    <property type="protein sequence ID" value="EKT4092644.1"/>
    <property type="molecule type" value="Genomic_DNA"/>
</dbReference>
<reference evidence="2" key="1">
    <citation type="submission" date="2020-11" db="EMBL/GenBank/DDBJ databases">
        <title>Enhanced detection system for hospital associated transmission using whole genome sequencing surveillance.</title>
        <authorList>
            <person name="Harrison L.H."/>
            <person name="Van Tyne D."/>
            <person name="Marsh J.W."/>
            <person name="Griffith M.P."/>
            <person name="Snyder D.J."/>
            <person name="Cooper V.S."/>
            <person name="Mustapha M."/>
        </authorList>
    </citation>
    <scope>NUCLEOTIDE SEQUENCE</scope>
    <source>
        <strain evidence="2">STEN00091</strain>
    </source>
</reference>
<evidence type="ECO:0000313" key="3">
    <source>
        <dbReference type="Proteomes" id="UP000625930"/>
    </source>
</evidence>
<comment type="caution">
    <text evidence="2">The sequence shown here is derived from an EMBL/GenBank/DDBJ whole genome shotgun (WGS) entry which is preliminary data.</text>
</comment>
<dbReference type="Proteomes" id="UP001218208">
    <property type="component" value="Unassembled WGS sequence"/>
</dbReference>
<name>A0AA89W861_STEMA</name>
<evidence type="ECO:0000313" key="1">
    <source>
        <dbReference type="EMBL" id="EKT4092644.1"/>
    </source>
</evidence>
<evidence type="ECO:0000313" key="2">
    <source>
        <dbReference type="EMBL" id="MBH1651995.1"/>
    </source>
</evidence>
<dbReference type="EMBL" id="JADUNP010000010">
    <property type="protein sequence ID" value="MBH1651995.1"/>
    <property type="molecule type" value="Genomic_DNA"/>
</dbReference>
<sequence length="93" mass="11078">MSEADLVCESVEWVRCELRDLMGKQKKERPWLKCPNEREWAIAKLWDLDMSDTEWAYVLKLLRPIIAERQRRRILEVIGGAAANPKKKPRRKM</sequence>
<proteinExistence type="predicted"/>
<accession>A0AA89W861</accession>
<dbReference type="RefSeq" id="WP_088475681.1">
    <property type="nucleotide sequence ID" value="NZ_AP021908.1"/>
</dbReference>
<gene>
    <name evidence="2" type="ORF">I5U67_07425</name>
    <name evidence="1" type="ORF">QEG23_002164</name>
</gene>
<reference evidence="1" key="2">
    <citation type="submission" date="2022-07" db="EMBL/GenBank/DDBJ databases">
        <authorList>
            <consortium name="DAFM: The Division of Animal and Food Microbiology"/>
        </authorList>
    </citation>
    <scope>NUCLEOTIDE SEQUENCE</scope>
    <source>
        <strain evidence="1">19MO01SH01-2</strain>
    </source>
</reference>